<organism evidence="2 3">
    <name type="scientific">Euplotes crassus</name>
    <dbReference type="NCBI Taxonomy" id="5936"/>
    <lineage>
        <taxon>Eukaryota</taxon>
        <taxon>Sar</taxon>
        <taxon>Alveolata</taxon>
        <taxon>Ciliophora</taxon>
        <taxon>Intramacronucleata</taxon>
        <taxon>Spirotrichea</taxon>
        <taxon>Hypotrichia</taxon>
        <taxon>Euplotida</taxon>
        <taxon>Euplotidae</taxon>
        <taxon>Moneuplotes</taxon>
    </lineage>
</organism>
<keyword evidence="3" id="KW-1185">Reference proteome</keyword>
<gene>
    <name evidence="2" type="ORF">ECRASSUSDP1_LOCUS20754</name>
</gene>
<accession>A0AAD1XW50</accession>
<evidence type="ECO:0000256" key="1">
    <source>
        <dbReference type="SAM" id="MobiDB-lite"/>
    </source>
</evidence>
<feature type="region of interest" description="Disordered" evidence="1">
    <location>
        <begin position="1"/>
        <end position="40"/>
    </location>
</feature>
<dbReference type="Proteomes" id="UP001295684">
    <property type="component" value="Unassembled WGS sequence"/>
</dbReference>
<reference evidence="2" key="1">
    <citation type="submission" date="2023-07" db="EMBL/GenBank/DDBJ databases">
        <authorList>
            <consortium name="AG Swart"/>
            <person name="Singh M."/>
            <person name="Singh A."/>
            <person name="Seah K."/>
            <person name="Emmerich C."/>
        </authorList>
    </citation>
    <scope>NUCLEOTIDE SEQUENCE</scope>
    <source>
        <strain evidence="2">DP1</strain>
    </source>
</reference>
<comment type="caution">
    <text evidence="2">The sequence shown here is derived from an EMBL/GenBank/DDBJ whole genome shotgun (WGS) entry which is preliminary data.</text>
</comment>
<dbReference type="EMBL" id="CAMPGE010021181">
    <property type="protein sequence ID" value="CAI2379345.1"/>
    <property type="molecule type" value="Genomic_DNA"/>
</dbReference>
<sequence>MSHENPHNTDKRNPLELKTGRSSIDEFLKKPDKEKTESLKQRYQRKKNLKSRIFPTTSDLKYDHEKISKYIEYEQSQGGRNTIKQKIQDAFYRRFYTKVRGRMRPFYYSRQFQETAFMHFPRLCFLLFTCYIIHKMQLSQEKEQKNKRFARSYRQEDVDKQLTQINKIIGANENTFEPGKNVEFNREYDPMFRNKDNKNEEDFSEVLQQLDDKKF</sequence>
<dbReference type="AlphaFoldDB" id="A0AAD1XW50"/>
<proteinExistence type="predicted"/>
<evidence type="ECO:0000313" key="2">
    <source>
        <dbReference type="EMBL" id="CAI2379345.1"/>
    </source>
</evidence>
<evidence type="ECO:0000313" key="3">
    <source>
        <dbReference type="Proteomes" id="UP001295684"/>
    </source>
</evidence>
<name>A0AAD1XW50_EUPCR</name>
<protein>
    <submittedName>
        <fullName evidence="2">Uncharacterized protein</fullName>
    </submittedName>
</protein>